<gene>
    <name evidence="1" type="ORF">SAMN04489724_0115</name>
</gene>
<evidence type="ECO:0008006" key="3">
    <source>
        <dbReference type="Google" id="ProtNLM"/>
    </source>
</evidence>
<reference evidence="2" key="1">
    <citation type="submission" date="2016-10" db="EMBL/GenBank/DDBJ databases">
        <authorList>
            <person name="Varghese N."/>
            <person name="Submissions S."/>
        </authorList>
    </citation>
    <scope>NUCLEOTIDE SEQUENCE [LARGE SCALE GENOMIC DNA]</scope>
    <source>
        <strain evidence="2">DSM 23445</strain>
    </source>
</reference>
<organism evidence="1 2">
    <name type="scientific">Algoriphagus locisalis</name>
    <dbReference type="NCBI Taxonomy" id="305507"/>
    <lineage>
        <taxon>Bacteria</taxon>
        <taxon>Pseudomonadati</taxon>
        <taxon>Bacteroidota</taxon>
        <taxon>Cytophagia</taxon>
        <taxon>Cytophagales</taxon>
        <taxon>Cyclobacteriaceae</taxon>
        <taxon>Algoriphagus</taxon>
    </lineage>
</organism>
<proteinExistence type="predicted"/>
<evidence type="ECO:0000313" key="2">
    <source>
        <dbReference type="Proteomes" id="UP000199673"/>
    </source>
</evidence>
<accession>A0A1I7E5I3</accession>
<sequence>MIWMDTSYSWGVNRVILLLGMMCVGLCVKSQTLEEWTKQKKLQTSYKLNQIAALASYLEVVKKGYDIARVGWSLAGDIQAGEFSLHTDYFGALVAVHPLVRDYPIALEIGKVYRQLNREVDWMDRFLADQSMLEEGEVLAVKRFNRVSKAQADVLMDELHELLTSDSYAMDDGERLTAIDGLYEGIQQLFQRLKAYNGRIRSLDLHRKRKETQLQQLNRFYEVR</sequence>
<keyword evidence="2" id="KW-1185">Reference proteome</keyword>
<evidence type="ECO:0000313" key="1">
    <source>
        <dbReference type="EMBL" id="SFU19190.1"/>
    </source>
</evidence>
<dbReference type="AlphaFoldDB" id="A0A1I7E5I3"/>
<name>A0A1I7E5I3_9BACT</name>
<dbReference type="STRING" id="305507.SAMN04489724_0115"/>
<dbReference type="Proteomes" id="UP000199673">
    <property type="component" value="Unassembled WGS sequence"/>
</dbReference>
<protein>
    <recommendedName>
        <fullName evidence="3">TerB family tellurite resistance protein</fullName>
    </recommendedName>
</protein>
<dbReference type="EMBL" id="FPBF01000010">
    <property type="protein sequence ID" value="SFU19190.1"/>
    <property type="molecule type" value="Genomic_DNA"/>
</dbReference>